<evidence type="ECO:0000313" key="1">
    <source>
        <dbReference type="EMBL" id="GAC99501.1"/>
    </source>
</evidence>
<dbReference type="AlphaFoldDB" id="R9PDR9"/>
<organism evidence="1 2">
    <name type="scientific">Pseudozyma hubeiensis (strain SY62)</name>
    <name type="common">Yeast</name>
    <dbReference type="NCBI Taxonomy" id="1305764"/>
    <lineage>
        <taxon>Eukaryota</taxon>
        <taxon>Fungi</taxon>
        <taxon>Dikarya</taxon>
        <taxon>Basidiomycota</taxon>
        <taxon>Ustilaginomycotina</taxon>
        <taxon>Ustilaginomycetes</taxon>
        <taxon>Ustilaginales</taxon>
        <taxon>Ustilaginaceae</taxon>
        <taxon>Pseudozyma</taxon>
    </lineage>
</organism>
<dbReference type="EMBL" id="DF238831">
    <property type="protein sequence ID" value="GAC99501.1"/>
    <property type="molecule type" value="Genomic_DNA"/>
</dbReference>
<gene>
    <name evidence="1" type="ORF">PHSY_007103</name>
</gene>
<keyword evidence="2" id="KW-1185">Reference proteome</keyword>
<protein>
    <submittedName>
        <fullName evidence="1">Uncharacterized protein</fullName>
    </submittedName>
</protein>
<dbReference type="Proteomes" id="UP000014071">
    <property type="component" value="Unassembled WGS sequence"/>
</dbReference>
<reference evidence="2" key="1">
    <citation type="journal article" date="2013" name="Genome Announc.">
        <title>Draft genome sequence of the basidiomycetous yeast-like fungus Pseudozyma hubeiensis SY62, which produces an abundant amount of the biosurfactant mannosylerythritol lipids.</title>
        <authorList>
            <person name="Konishi M."/>
            <person name="Hatada Y."/>
            <person name="Horiuchi J."/>
        </authorList>
    </citation>
    <scope>NUCLEOTIDE SEQUENCE [LARGE SCALE GENOMIC DNA]</scope>
    <source>
        <strain evidence="2">SY62</strain>
    </source>
</reference>
<accession>R9PDR9</accession>
<proteinExistence type="predicted"/>
<name>R9PDR9_PSEHS</name>
<evidence type="ECO:0000313" key="2">
    <source>
        <dbReference type="Proteomes" id="UP000014071"/>
    </source>
</evidence>
<sequence>MHDCDHADAVAQIAEIEKLEGLSSKSHMQQTAASSANLLQQYAAVPCWLDIFFVPKHCLLRSAIDVQDPNDSCGLDLLPSAPDSPSPDSLFRLTRVSLLFITSIALPSIHLTSSIGSLRIRGRRLILNIDLGSRYGRISHLHPDFDQLLSATSTLCAVGPNRRNHSGFFLAKCRPFSAP</sequence>
<dbReference type="RefSeq" id="XP_012193088.1">
    <property type="nucleotide sequence ID" value="XM_012337698.1"/>
</dbReference>
<dbReference type="HOGENOM" id="CLU_1504096_0_0_1"/>
<dbReference type="GeneID" id="24112367"/>